<proteinExistence type="predicted"/>
<dbReference type="RefSeq" id="WP_160914688.1">
    <property type="nucleotide sequence ID" value="NZ_WMEZ01000003.1"/>
</dbReference>
<comment type="caution">
    <text evidence="4">The sequence shown here is derived from an EMBL/GenBank/DDBJ whole genome shotgun (WGS) entry which is preliminary data.</text>
</comment>
<organism evidence="4 5">
    <name type="scientific">Halobacillus litoralis</name>
    <dbReference type="NCBI Taxonomy" id="45668"/>
    <lineage>
        <taxon>Bacteria</taxon>
        <taxon>Bacillati</taxon>
        <taxon>Bacillota</taxon>
        <taxon>Bacilli</taxon>
        <taxon>Bacillales</taxon>
        <taxon>Bacillaceae</taxon>
        <taxon>Halobacillus</taxon>
    </lineage>
</organism>
<reference evidence="4 5" key="1">
    <citation type="submission" date="2019-11" db="EMBL/GenBank/DDBJ databases">
        <title>Genome sequences of 17 halophilic strains isolated from different environments.</title>
        <authorList>
            <person name="Furrow R.E."/>
        </authorList>
    </citation>
    <scope>NUCLEOTIDE SEQUENCE [LARGE SCALE GENOMIC DNA]</scope>
    <source>
        <strain evidence="4 5">22505_10_Sand</strain>
    </source>
</reference>
<keyword evidence="3" id="KW-0732">Signal</keyword>
<keyword evidence="2" id="KW-1133">Transmembrane helix</keyword>
<feature type="region of interest" description="Disordered" evidence="1">
    <location>
        <begin position="271"/>
        <end position="296"/>
    </location>
</feature>
<dbReference type="AlphaFoldDB" id="A0A845E3I3"/>
<dbReference type="EMBL" id="WMEZ01000003">
    <property type="protein sequence ID" value="MYL49830.1"/>
    <property type="molecule type" value="Genomic_DNA"/>
</dbReference>
<keyword evidence="2" id="KW-0812">Transmembrane</keyword>
<sequence>MKRLTLLFLTVVMLVCSFPGTGFAAVNQNELEVYLSELRWTEAELETYLWEYYDLRLRDFDSLEELKDFLGPVITEESLQQLLDDYGLTRQQLDDILAEYGETVEDYTFIDDIEFYLIEETIDIDYEDMFSDFGLSNEELDRLFLHLESLDGEAIEARLDGLYERLMAFEEFESATELSAEQIAELLSIMQEMLDLFEIDATFFLVKSGEEMPVTLADLIQMTDGGGYDLKIVLHNLQGEFLADFILTNEMFGSELLQETAKDLPTVEQAVTAQQTPEKSEAKTGGSAPEGVDKTVKGERLPVTSGGYLTKVFAGLSVMGLGAWFVLCFRRQDA</sequence>
<evidence type="ECO:0000256" key="1">
    <source>
        <dbReference type="SAM" id="MobiDB-lite"/>
    </source>
</evidence>
<dbReference type="InterPro" id="IPR030832">
    <property type="entry name" value="Acidic_LPXTA"/>
</dbReference>
<feature type="transmembrane region" description="Helical" evidence="2">
    <location>
        <begin position="308"/>
        <end position="329"/>
    </location>
</feature>
<keyword evidence="2" id="KW-0472">Membrane</keyword>
<accession>A0A845E3I3</accession>
<dbReference type="Proteomes" id="UP000447393">
    <property type="component" value="Unassembled WGS sequence"/>
</dbReference>
<protein>
    <submittedName>
        <fullName evidence="4">Processed acidic surface protein</fullName>
    </submittedName>
</protein>
<evidence type="ECO:0000313" key="5">
    <source>
        <dbReference type="Proteomes" id="UP000447393"/>
    </source>
</evidence>
<feature type="signal peptide" evidence="3">
    <location>
        <begin position="1"/>
        <end position="24"/>
    </location>
</feature>
<name>A0A845E3I3_9BACI</name>
<dbReference type="OrthoDB" id="2718583at2"/>
<dbReference type="NCBIfam" id="TIGR04383">
    <property type="entry name" value="acidic_w_LPXTA"/>
    <property type="match status" value="1"/>
</dbReference>
<evidence type="ECO:0000256" key="2">
    <source>
        <dbReference type="SAM" id="Phobius"/>
    </source>
</evidence>
<feature type="chain" id="PRO_5032608761" evidence="3">
    <location>
        <begin position="25"/>
        <end position="334"/>
    </location>
</feature>
<evidence type="ECO:0000313" key="4">
    <source>
        <dbReference type="EMBL" id="MYL49830.1"/>
    </source>
</evidence>
<gene>
    <name evidence="4" type="ORF">GLV98_10040</name>
</gene>
<evidence type="ECO:0000256" key="3">
    <source>
        <dbReference type="SAM" id="SignalP"/>
    </source>
</evidence>